<name>A0A9D9DQD5_9BACT</name>
<gene>
    <name evidence="3" type="ORF">IAC76_02675</name>
</gene>
<dbReference type="PANTHER" id="PTHR42983">
    <property type="entry name" value="DINITROGENASE IRON-MOLYBDENUM COFACTOR PROTEIN-RELATED"/>
    <property type="match status" value="1"/>
</dbReference>
<dbReference type="Gene3D" id="3.30.420.130">
    <property type="entry name" value="Dinitrogenase iron-molybdenum cofactor biosynthesis domain"/>
    <property type="match status" value="1"/>
</dbReference>
<dbReference type="InterPro" id="IPR033913">
    <property type="entry name" value="MTH1175_dom"/>
</dbReference>
<dbReference type="Pfam" id="PF02579">
    <property type="entry name" value="Nitro_FeMo-Co"/>
    <property type="match status" value="1"/>
</dbReference>
<dbReference type="PANTHER" id="PTHR42983:SF1">
    <property type="entry name" value="IRON-MOLYBDENUM PROTEIN"/>
    <property type="match status" value="1"/>
</dbReference>
<feature type="region of interest" description="Disordered" evidence="1">
    <location>
        <begin position="191"/>
        <end position="210"/>
    </location>
</feature>
<dbReference type="EMBL" id="JADIND010000057">
    <property type="protein sequence ID" value="MBO8430270.1"/>
    <property type="molecule type" value="Genomic_DNA"/>
</dbReference>
<evidence type="ECO:0000313" key="3">
    <source>
        <dbReference type="EMBL" id="MBO8430270.1"/>
    </source>
</evidence>
<reference evidence="3" key="2">
    <citation type="journal article" date="2021" name="PeerJ">
        <title>Extensive microbial diversity within the chicken gut microbiome revealed by metagenomics and culture.</title>
        <authorList>
            <person name="Gilroy R."/>
            <person name="Ravi A."/>
            <person name="Getino M."/>
            <person name="Pursley I."/>
            <person name="Horton D.L."/>
            <person name="Alikhan N.F."/>
            <person name="Baker D."/>
            <person name="Gharbi K."/>
            <person name="Hall N."/>
            <person name="Watson M."/>
            <person name="Adriaenssens E.M."/>
            <person name="Foster-Nyarko E."/>
            <person name="Jarju S."/>
            <person name="Secka A."/>
            <person name="Antonio M."/>
            <person name="Oren A."/>
            <person name="Chaudhuri R.R."/>
            <person name="La Ragione R."/>
            <person name="Hildebrand F."/>
            <person name="Pallen M.J."/>
        </authorList>
    </citation>
    <scope>NUCLEOTIDE SEQUENCE</scope>
    <source>
        <strain evidence="3">10192</strain>
    </source>
</reference>
<proteinExistence type="predicted"/>
<feature type="compositionally biased region" description="Basic residues" evidence="1">
    <location>
        <begin position="194"/>
        <end position="210"/>
    </location>
</feature>
<protein>
    <submittedName>
        <fullName evidence="3">NifB/NifX family molybdenum-iron cluster-binding protein</fullName>
    </submittedName>
</protein>
<comment type="caution">
    <text evidence="3">The sequence shown here is derived from an EMBL/GenBank/DDBJ whole genome shotgun (WGS) entry which is preliminary data.</text>
</comment>
<organism evidence="3 4">
    <name type="scientific">Candidatus Scatousia excrementipullorum</name>
    <dbReference type="NCBI Taxonomy" id="2840936"/>
    <lineage>
        <taxon>Bacteria</taxon>
        <taxon>Candidatus Scatousia</taxon>
    </lineage>
</organism>
<accession>A0A9D9DQD5</accession>
<dbReference type="InterPro" id="IPR003731">
    <property type="entry name" value="Di-Nase_FeMo-co_biosynth"/>
</dbReference>
<reference evidence="3" key="1">
    <citation type="submission" date="2020-10" db="EMBL/GenBank/DDBJ databases">
        <authorList>
            <person name="Gilroy R."/>
        </authorList>
    </citation>
    <scope>NUCLEOTIDE SEQUENCE</scope>
    <source>
        <strain evidence="3">10192</strain>
    </source>
</reference>
<evidence type="ECO:0000259" key="2">
    <source>
        <dbReference type="Pfam" id="PF02579"/>
    </source>
</evidence>
<evidence type="ECO:0000313" key="4">
    <source>
        <dbReference type="Proteomes" id="UP000823632"/>
    </source>
</evidence>
<sequence length="210" mass="22879">MMDCSKNFCKNKRGGKRLNAGRKPTCLKKIPFNRRINENILNILKEFAASKNITDTEALESAILLQSNIDKLKGDKIMKIVVPTQDGKLCSHFGHCESFSFAEVNPETKEILSIENKVPDEGISCQSAGWISEQGANVVLAGGMGARPLAIFAQNGLKVVAGCPELPVNEVVQAYLDSTLVTGENACGGEHSHCHGHHHEHGHHHCHHGE</sequence>
<evidence type="ECO:0000256" key="1">
    <source>
        <dbReference type="SAM" id="MobiDB-lite"/>
    </source>
</evidence>
<dbReference type="CDD" id="cd00851">
    <property type="entry name" value="MTH1175"/>
    <property type="match status" value="1"/>
</dbReference>
<dbReference type="Proteomes" id="UP000823632">
    <property type="component" value="Unassembled WGS sequence"/>
</dbReference>
<feature type="domain" description="Dinitrogenase iron-molybdenum cofactor biosynthesis" evidence="2">
    <location>
        <begin position="86"/>
        <end position="176"/>
    </location>
</feature>
<dbReference type="AlphaFoldDB" id="A0A9D9DQD5"/>
<dbReference type="SUPFAM" id="SSF53146">
    <property type="entry name" value="Nitrogenase accessory factor-like"/>
    <property type="match status" value="1"/>
</dbReference>
<dbReference type="InterPro" id="IPR036105">
    <property type="entry name" value="DiNase_FeMo-co_biosyn_sf"/>
</dbReference>